<comment type="caution">
    <text evidence="2">The sequence shown here is derived from an EMBL/GenBank/DDBJ whole genome shotgun (WGS) entry which is preliminary data.</text>
</comment>
<protein>
    <submittedName>
        <fullName evidence="2">Uncharacterized protein</fullName>
    </submittedName>
</protein>
<feature type="transmembrane region" description="Helical" evidence="1">
    <location>
        <begin position="259"/>
        <end position="279"/>
    </location>
</feature>
<reference evidence="2" key="1">
    <citation type="submission" date="2021-02" db="EMBL/GenBank/DDBJ databases">
        <authorList>
            <person name="Dougan E. K."/>
            <person name="Rhodes N."/>
            <person name="Thang M."/>
            <person name="Chan C."/>
        </authorList>
    </citation>
    <scope>NUCLEOTIDE SEQUENCE</scope>
</reference>
<dbReference type="AlphaFoldDB" id="A0A813LA82"/>
<accession>A0A813LA82</accession>
<proteinExistence type="predicted"/>
<gene>
    <name evidence="2" type="ORF">PGLA2088_LOCUS42703</name>
</gene>
<keyword evidence="1" id="KW-0812">Transmembrane</keyword>
<dbReference type="EMBL" id="CAJNNW010034436">
    <property type="protein sequence ID" value="CAE8722692.1"/>
    <property type="molecule type" value="Genomic_DNA"/>
</dbReference>
<sequence>MACAADPACGFVTVYATGYCQMTSDCDASLPAGDASAQTFAVQRPEGSCETPKDSRAQRPQAMWCWPWEEQEASPVQSGAGGTSRGCAAAFRARAADHPAFSSVGFDASRLAPGSALAASLKDSSAAAVATGRHLEWLGLPGEAHAWSCRAAHRFGSEHGRLRCAAFEAEPWEGHPRDLRRAEAELRRIADGDSSSGSTIAAYAALAWLMSQFARAAVVEGCRVELGPRLVRCQGWEAVADAWGARKEALPSQSSVENILLALIVALGILSFSLALSGIRRVVRCLRR</sequence>
<evidence type="ECO:0000313" key="2">
    <source>
        <dbReference type="EMBL" id="CAE8722692.1"/>
    </source>
</evidence>
<name>A0A813LA82_POLGL</name>
<organism evidence="2 3">
    <name type="scientific">Polarella glacialis</name>
    <name type="common">Dinoflagellate</name>
    <dbReference type="NCBI Taxonomy" id="89957"/>
    <lineage>
        <taxon>Eukaryota</taxon>
        <taxon>Sar</taxon>
        <taxon>Alveolata</taxon>
        <taxon>Dinophyceae</taxon>
        <taxon>Suessiales</taxon>
        <taxon>Suessiaceae</taxon>
        <taxon>Polarella</taxon>
    </lineage>
</organism>
<keyword evidence="1" id="KW-1133">Transmembrane helix</keyword>
<dbReference type="Proteomes" id="UP000626109">
    <property type="component" value="Unassembled WGS sequence"/>
</dbReference>
<keyword evidence="1" id="KW-0472">Membrane</keyword>
<evidence type="ECO:0000256" key="1">
    <source>
        <dbReference type="SAM" id="Phobius"/>
    </source>
</evidence>
<evidence type="ECO:0000313" key="3">
    <source>
        <dbReference type="Proteomes" id="UP000626109"/>
    </source>
</evidence>